<evidence type="ECO:0000313" key="2">
    <source>
        <dbReference type="Proteomes" id="UP000295050"/>
    </source>
</evidence>
<dbReference type="RefSeq" id="WP_132952654.1">
    <property type="nucleotide sequence ID" value="NZ_SLXU01000016.1"/>
</dbReference>
<comment type="caution">
    <text evidence="1">The sequence shown here is derived from an EMBL/GenBank/DDBJ whole genome shotgun (WGS) entry which is preliminary data.</text>
</comment>
<evidence type="ECO:0000313" key="1">
    <source>
        <dbReference type="EMBL" id="TCP59773.1"/>
    </source>
</evidence>
<dbReference type="EMBL" id="SLXU01000016">
    <property type="protein sequence ID" value="TCP59773.1"/>
    <property type="molecule type" value="Genomic_DNA"/>
</dbReference>
<reference evidence="1 2" key="1">
    <citation type="submission" date="2019-03" db="EMBL/GenBank/DDBJ databases">
        <title>Genomic Encyclopedia of Type Strains, Phase IV (KMG-IV): sequencing the most valuable type-strain genomes for metagenomic binning, comparative biology and taxonomic classification.</title>
        <authorList>
            <person name="Goeker M."/>
        </authorList>
    </citation>
    <scope>NUCLEOTIDE SEQUENCE [LARGE SCALE GENOMIC DNA]</scope>
    <source>
        <strain evidence="1 2">DSM 24766</strain>
    </source>
</reference>
<name>A0A4R2RAM6_9RHOB</name>
<dbReference type="Proteomes" id="UP000295050">
    <property type="component" value="Unassembled WGS sequence"/>
</dbReference>
<protein>
    <submittedName>
        <fullName evidence="1">Uncharacterized protein</fullName>
    </submittedName>
</protein>
<sequence length="985" mass="112484">MQFTILTKPDHDKTEVRKRFVDGVEDKDHFKFSSEWWPSKLTLDLSELYHIYRRPGEVIPGLIDNPRAILAFGHPEKSGVCSHKAEGWSCAPADILVLDGDGIDYPDGYSDATLIADPHSTIEAVLASIGLAGIRCMVVLSSKAGMAGKFRAHIFVELAKHYRLEDLNALLKEWSKELPWVDPIMSAAHTLTSCRPWLEHEHLPERVFLFDGMCPTLDTPEARGMVELLKMPSRGKPGQVYRLNEDRIRNDEWVTRECWNFVLNCKRRHMTEDETIEALRAEFARIPAPRSAWKKMRKPMKDAVTGERLDEELGDARRMYRDMHGGKAKTYGEPAYQEPTTTLDDATREMRKAVLSQVDREGVFLNKVSLGVGKTHEIVDYATRDDRKVLILAPNHERCVEIVERLEAARHKRMDELMDAYGAMSVIENDGWVFRPWETWKGRSADGMCDRLDVVNEALRAGVSLFKDVCGFPIGDNDAGPRCPHFSRCAYARQVMEFWRNNWVVPVQMISHLSRLAGEADLIIIDEGCVDELARQKSVNLEELMAPRSDRLNELSRRAYRDLMDGERRMTREEIEEALSLDLELRHVPEVTPDMPDDEIVERCAPGDFRPGCVSIWKGLLAEMDGGCNYIHVFYFEEEVDRKKVGRWVAEVSWRVEPKLLSQVETVLLFDATPNITALRAHFPELEVAEFEAPAQNTHVVQCYDTSGSRASILNPFDKSKDLKKWTQAEAGYKKKREQVAALLRAQPGYTVAVVPKDYREAMEAEHTFERVVFAHYGKVQGQDRWEFPDGTKLHGAEIDNLFLIGRYAPMPYVMESEARKHHCDEDAVTKMGGWYREVPVELADGVAGVMPVHDDPRVDAVFKAVWRDTQMQAFGRGRSVRRESRLRVFILHNMPLEVSVAEVVPASVMMRRVGDVTLLSEVEVDRVFGFGGRNTREVKKRCVVTHKYWREEGQKRPYECAVADGADVDRAMRDVGAVRWEAVR</sequence>
<keyword evidence="2" id="KW-1185">Reference proteome</keyword>
<proteinExistence type="predicted"/>
<dbReference type="OrthoDB" id="7857683at2"/>
<gene>
    <name evidence="1" type="ORF">EV663_11669</name>
</gene>
<organism evidence="1 2">
    <name type="scientific">Rhodovulum bhavnagarense</name>
    <dbReference type="NCBI Taxonomy" id="992286"/>
    <lineage>
        <taxon>Bacteria</taxon>
        <taxon>Pseudomonadati</taxon>
        <taxon>Pseudomonadota</taxon>
        <taxon>Alphaproteobacteria</taxon>
        <taxon>Rhodobacterales</taxon>
        <taxon>Paracoccaceae</taxon>
        <taxon>Rhodovulum</taxon>
    </lineage>
</organism>
<accession>A0A4R2RAM6</accession>
<dbReference type="AlphaFoldDB" id="A0A4R2RAM6"/>